<reference evidence="1 2" key="1">
    <citation type="journal article" date="2014" name="BMC Vet. Res.">
        <title>First report of Corynebacterium pseudotuberculosis from caseous lymphadenitis lesions in Black Alentejano pig (Sus scrofa domesticus).</title>
        <authorList>
            <person name="Oliveira M."/>
            <person name="Barroco C."/>
            <person name="Mottola C."/>
            <person name="Santos R."/>
            <person name="Lemsaddek A."/>
            <person name="Tavares L."/>
            <person name="Semedo-Lemsaddek T."/>
        </authorList>
    </citation>
    <scope>NUCLEOTIDE SEQUENCE [LARGE SCALE GENOMIC DNA]</scope>
    <source>
        <strain evidence="1 2">PO100/5</strain>
    </source>
</reference>
<name>A0ACD4PZC0_9CORY</name>
<dbReference type="EMBL" id="CP021417">
    <property type="protein sequence ID" value="WCV10814.1"/>
    <property type="molecule type" value="Genomic_DNA"/>
</dbReference>
<protein>
    <submittedName>
        <fullName evidence="1">Uncharacterized protein</fullName>
    </submittedName>
</protein>
<organism evidence="1 2">
    <name type="scientific">Corynebacterium silvaticum</name>
    <dbReference type="NCBI Taxonomy" id="2320431"/>
    <lineage>
        <taxon>Bacteria</taxon>
        <taxon>Bacillati</taxon>
        <taxon>Actinomycetota</taxon>
        <taxon>Actinomycetes</taxon>
        <taxon>Mycobacteriales</taxon>
        <taxon>Corynebacteriaceae</taxon>
        <taxon>Corynebacterium</taxon>
    </lineage>
</organism>
<evidence type="ECO:0000313" key="1">
    <source>
        <dbReference type="EMBL" id="WCV10814.1"/>
    </source>
</evidence>
<gene>
    <name evidence="1" type="ORF">CBE74_12740</name>
</gene>
<dbReference type="Proteomes" id="UP000195652">
    <property type="component" value="Chromosome"/>
</dbReference>
<accession>A0ACD4PZC0</accession>
<proteinExistence type="predicted"/>
<sequence>MAPIVFAGTLIPRRAPPNRMNHMNRMPRTRAGLAPGPHLCTKISISPR</sequence>
<keyword evidence="2" id="KW-1185">Reference proteome</keyword>
<reference evidence="1 2" key="2">
    <citation type="journal article" date="2020" name="Antonie Van Leeuwenhoek">
        <title>Phylogenomic characterisation of a novel corynebacterial species pathogenic to animals.</title>
        <authorList>
            <person name="Moller J."/>
            <person name="Musella L."/>
            <person name="Melnikov V."/>
            <person name="Geissdorfer W."/>
            <person name="Burkovski A."/>
            <person name="Sangal V."/>
        </authorList>
    </citation>
    <scope>NUCLEOTIDE SEQUENCE [LARGE SCALE GENOMIC DNA]</scope>
    <source>
        <strain evidence="1 2">PO100/5</strain>
    </source>
</reference>
<reference evidence="1 2" key="4">
    <citation type="journal article" date="2020" name="PLoS ONE">
        <title>Taxonomic classification of strain PO100/5 shows a broader geographic distribution and genetic markers of the recently described Corynebacterium silvaticum.</title>
        <authorList>
            <person name="Viana M.V.C."/>
            <person name="Profeta R."/>
            <person name="da Silva A.L."/>
            <person name="Hurtado R."/>
            <person name="Cerqueira J.C."/>
            <person name="Ribeiro B.F.S."/>
            <person name="Almeida M.O."/>
            <person name="Morais-Rodrigues F."/>
            <person name="Soares S.C."/>
            <person name="Oliveira M."/>
            <person name="Tavares L."/>
            <person name="Figueiredo H."/>
            <person name="Wattam A.R."/>
            <person name="Barh D."/>
            <person name="Ghosh P."/>
            <person name="Silva A."/>
            <person name="Azevedo V."/>
        </authorList>
    </citation>
    <scope>NUCLEOTIDE SEQUENCE [LARGE SCALE GENOMIC DNA]</scope>
    <source>
        <strain evidence="1 2">PO100/5</strain>
    </source>
</reference>
<evidence type="ECO:0000313" key="2">
    <source>
        <dbReference type="Proteomes" id="UP000195652"/>
    </source>
</evidence>
<reference evidence="1 2" key="3">
    <citation type="journal article" date="2020" name="Int. J. Syst. Evol. Microbiol.">
        <title>Corynebacterium silvaticum sp. nov., a unique group of NTTB corynebacteria in wild boar and roe deer.</title>
        <authorList>
            <person name="Dangel A."/>
            <person name="Berger A."/>
            <person name="Rau J."/>
            <person name="Eisenberg T."/>
            <person name="Kampfer P."/>
            <person name="Margos G."/>
            <person name="Contzen M."/>
            <person name="Busse H.J."/>
            <person name="Konrad R."/>
            <person name="Peters M."/>
            <person name="Sting R."/>
            <person name="Sing A."/>
        </authorList>
    </citation>
    <scope>NUCLEOTIDE SEQUENCE [LARGE SCALE GENOMIC DNA]</scope>
    <source>
        <strain evidence="1 2">PO100/5</strain>
    </source>
</reference>